<accession>A0A219APC9</accession>
<reference evidence="1 2" key="1">
    <citation type="journal article" date="2016" name="PLoS Pathog.">
        <title>Biosynthesis of antibiotic leucinostatins in bio-control fungus Purpureocillium lilacinum and their inhibition on phytophthora revealed by genome mining.</title>
        <authorList>
            <person name="Wang G."/>
            <person name="Liu Z."/>
            <person name="Lin R."/>
            <person name="Li E."/>
            <person name="Mao Z."/>
            <person name="Ling J."/>
            <person name="Yang Y."/>
            <person name="Yin W.B."/>
            <person name="Xie B."/>
        </authorList>
    </citation>
    <scope>NUCLEOTIDE SEQUENCE [LARGE SCALE GENOMIC DNA]</scope>
    <source>
        <strain evidence="1">170</strain>
    </source>
</reference>
<proteinExistence type="predicted"/>
<name>A0A219APC9_METCM</name>
<protein>
    <submittedName>
        <fullName evidence="1">Uncharacterized protein</fullName>
    </submittedName>
</protein>
<gene>
    <name evidence="1" type="ORF">VFPPC_18406</name>
</gene>
<dbReference type="Proteomes" id="UP000078397">
    <property type="component" value="Unassembled WGS sequence"/>
</dbReference>
<dbReference type="KEGG" id="pchm:VFPPC_18406"/>
<evidence type="ECO:0000313" key="1">
    <source>
        <dbReference type="EMBL" id="OWT42412.1"/>
    </source>
</evidence>
<dbReference type="OrthoDB" id="10618794at2759"/>
<evidence type="ECO:0000313" key="2">
    <source>
        <dbReference type="Proteomes" id="UP000078397"/>
    </source>
</evidence>
<sequence length="133" mass="14143">MGLCSQCQSFSHPSFYENALKPGGKLESIVLAQTGEDLAAAAATCTLCALFYEGLLHDSQRYGPGSNGPLRANHILLKPKIDPFGLSFPETAAEGIALFGFTLTTTETASGAALRCIVRLHAEGSRRWILTSV</sequence>
<dbReference type="GeneID" id="28853497"/>
<dbReference type="AlphaFoldDB" id="A0A219APC9"/>
<dbReference type="RefSeq" id="XP_018136657.2">
    <property type="nucleotide sequence ID" value="XM_018289503.2"/>
</dbReference>
<organism evidence="1 2">
    <name type="scientific">Pochonia chlamydosporia 170</name>
    <dbReference type="NCBI Taxonomy" id="1380566"/>
    <lineage>
        <taxon>Eukaryota</taxon>
        <taxon>Fungi</taxon>
        <taxon>Dikarya</taxon>
        <taxon>Ascomycota</taxon>
        <taxon>Pezizomycotina</taxon>
        <taxon>Sordariomycetes</taxon>
        <taxon>Hypocreomycetidae</taxon>
        <taxon>Hypocreales</taxon>
        <taxon>Clavicipitaceae</taxon>
        <taxon>Pochonia</taxon>
    </lineage>
</organism>
<comment type="caution">
    <text evidence="1">The sequence shown here is derived from an EMBL/GenBank/DDBJ whole genome shotgun (WGS) entry which is preliminary data.</text>
</comment>
<dbReference type="EMBL" id="LSBJ02000017">
    <property type="protein sequence ID" value="OWT42412.1"/>
    <property type="molecule type" value="Genomic_DNA"/>
</dbReference>
<keyword evidence="2" id="KW-1185">Reference proteome</keyword>